<dbReference type="OrthoDB" id="10493601at2759"/>
<comment type="caution">
    <text evidence="4">The sequence shown here is derived from an EMBL/GenBank/DDBJ whole genome shotgun (WGS) entry which is preliminary data.</text>
</comment>
<evidence type="ECO:0000256" key="2">
    <source>
        <dbReference type="ARBA" id="ARBA00022737"/>
    </source>
</evidence>
<feature type="region of interest" description="Disordered" evidence="3">
    <location>
        <begin position="1"/>
        <end position="36"/>
    </location>
</feature>
<dbReference type="SMART" id="SM00320">
    <property type="entry name" value="WD40"/>
    <property type="match status" value="5"/>
</dbReference>
<dbReference type="Pfam" id="PF00400">
    <property type="entry name" value="WD40"/>
    <property type="match status" value="1"/>
</dbReference>
<sequence length="721" mass="83680">MDPQQEQNQPNVKKNEEQTNKTNNKDIKKEKQKPPSDLLEQLMNFKMPLRMQTGKDGINFENMAREFKLKGNFSKVIKDYLNTKQVKVSNDNRFIAVSDNQTINIIEIFENKYQEVPDLGQSVQIFEFNWNDSNILFTVSDNYIIRKCDKSNEIIMEYANSYTETNFSLNFSKQLNYLVYSYFNRPITLINLNDKKHYQIPIQGLYGIATISINEILVAISTSDSMIYLWNHEKEIVKENNLIYKKKIINLTFTNDDTELICFQDSIGVYYISEDLQIKQKYFWKIDNSTIYTFCPKHLSIFKVVHDQNAYIEFMNHGSTTILFDEKHTPINFHSTYNGNYIVSIDYQGLVIWDLKNNSQLLNNSQLCGNKVMLIQLKTLITGSEKEIKILDITNQENIQEIQTILFDQPIKSMQFSSTQEYFVCGFDNSIKVWRIRNDRQCQQVAISANGQFVIYKSEESLQLTNIRQKHAKELIFKSVSGLIYSSDFQNLITLINGTPKLFTSTLEPIETQLDSQFQDIEGQYIKSASIDSIFVISSDFNIFIVKILDKTNLTLIRKIPIEEQFYMVSLDINPLGTLLIAGNYLGSIYLWDLSPSSTIMNNSKNNLIIENQNDQIYDFTFSPNGTDFSAAVYDGSLIQYSIDLIHKTQNIKQNDGNQENSQVQVIDHINKQFRLICYKSFTRQSLILANKCIVKKAQINQNKQSIYQLFTQKGAIEDIE</sequence>
<keyword evidence="1" id="KW-0853">WD repeat</keyword>
<dbReference type="AlphaFoldDB" id="A0A8S1RR09"/>
<dbReference type="EMBL" id="CAJJDN010000443">
    <property type="protein sequence ID" value="CAD8131281.1"/>
    <property type="molecule type" value="Genomic_DNA"/>
</dbReference>
<dbReference type="InterPro" id="IPR001680">
    <property type="entry name" value="WD40_rpt"/>
</dbReference>
<evidence type="ECO:0000256" key="3">
    <source>
        <dbReference type="SAM" id="MobiDB-lite"/>
    </source>
</evidence>
<evidence type="ECO:0000313" key="4">
    <source>
        <dbReference type="EMBL" id="CAD8131281.1"/>
    </source>
</evidence>
<keyword evidence="5" id="KW-1185">Reference proteome</keyword>
<organism evidence="4 5">
    <name type="scientific">Paramecium sonneborni</name>
    <dbReference type="NCBI Taxonomy" id="65129"/>
    <lineage>
        <taxon>Eukaryota</taxon>
        <taxon>Sar</taxon>
        <taxon>Alveolata</taxon>
        <taxon>Ciliophora</taxon>
        <taxon>Intramacronucleata</taxon>
        <taxon>Oligohymenophorea</taxon>
        <taxon>Peniculida</taxon>
        <taxon>Parameciidae</taxon>
        <taxon>Paramecium</taxon>
    </lineage>
</organism>
<name>A0A8S1RR09_9CILI</name>
<dbReference type="PANTHER" id="PTHR22847">
    <property type="entry name" value="WD40 REPEAT PROTEIN"/>
    <property type="match status" value="1"/>
</dbReference>
<dbReference type="PANTHER" id="PTHR22847:SF637">
    <property type="entry name" value="WD REPEAT DOMAIN 5B"/>
    <property type="match status" value="1"/>
</dbReference>
<accession>A0A8S1RR09</accession>
<keyword evidence="2" id="KW-0677">Repeat</keyword>
<feature type="compositionally biased region" description="Polar residues" evidence="3">
    <location>
        <begin position="1"/>
        <end position="12"/>
    </location>
</feature>
<feature type="compositionally biased region" description="Basic and acidic residues" evidence="3">
    <location>
        <begin position="13"/>
        <end position="34"/>
    </location>
</feature>
<evidence type="ECO:0000256" key="1">
    <source>
        <dbReference type="ARBA" id="ARBA00022574"/>
    </source>
</evidence>
<dbReference type="GO" id="GO:1990234">
    <property type="term" value="C:transferase complex"/>
    <property type="evidence" value="ECO:0007669"/>
    <property type="project" value="UniProtKB-ARBA"/>
</dbReference>
<proteinExistence type="predicted"/>
<protein>
    <recommendedName>
        <fullName evidence="6">WD40-repeat-containing domain</fullName>
    </recommendedName>
</protein>
<reference evidence="4" key="1">
    <citation type="submission" date="2021-01" db="EMBL/GenBank/DDBJ databases">
        <authorList>
            <consortium name="Genoscope - CEA"/>
            <person name="William W."/>
        </authorList>
    </citation>
    <scope>NUCLEOTIDE SEQUENCE</scope>
</reference>
<evidence type="ECO:0000313" key="5">
    <source>
        <dbReference type="Proteomes" id="UP000692954"/>
    </source>
</evidence>
<dbReference type="Proteomes" id="UP000692954">
    <property type="component" value="Unassembled WGS sequence"/>
</dbReference>
<evidence type="ECO:0008006" key="6">
    <source>
        <dbReference type="Google" id="ProtNLM"/>
    </source>
</evidence>
<gene>
    <name evidence="4" type="ORF">PSON_ATCC_30995.1.T4430001</name>
</gene>